<dbReference type="AlphaFoldDB" id="A0A8H4AVW1"/>
<dbReference type="GO" id="GO:0000981">
    <property type="term" value="F:DNA-binding transcription factor activity, RNA polymerase II-specific"/>
    <property type="evidence" value="ECO:0007669"/>
    <property type="project" value="InterPro"/>
</dbReference>
<dbReference type="Gene3D" id="4.10.240.10">
    <property type="entry name" value="Zn(2)-C6 fungal-type DNA-binding domain"/>
    <property type="match status" value="1"/>
</dbReference>
<evidence type="ECO:0000259" key="1">
    <source>
        <dbReference type="PROSITE" id="PS50048"/>
    </source>
</evidence>
<comment type="caution">
    <text evidence="2">The sequence shown here is derived from an EMBL/GenBank/DDBJ whole genome shotgun (WGS) entry which is preliminary data.</text>
</comment>
<reference evidence="2 3" key="1">
    <citation type="journal article" date="2019" name="Environ. Microbiol.">
        <title>At the nexus of three kingdoms: the genome of the mycorrhizal fungus Gigaspora margarita provides insights into plant, endobacterial and fungal interactions.</title>
        <authorList>
            <person name="Venice F."/>
            <person name="Ghignone S."/>
            <person name="Salvioli di Fossalunga A."/>
            <person name="Amselem J."/>
            <person name="Novero M."/>
            <person name="Xianan X."/>
            <person name="Sedzielewska Toro K."/>
            <person name="Morin E."/>
            <person name="Lipzen A."/>
            <person name="Grigoriev I.V."/>
            <person name="Henrissat B."/>
            <person name="Martin F.M."/>
            <person name="Bonfante P."/>
        </authorList>
    </citation>
    <scope>NUCLEOTIDE SEQUENCE [LARGE SCALE GENOMIC DNA]</scope>
    <source>
        <strain evidence="2 3">BEG34</strain>
    </source>
</reference>
<dbReference type="OrthoDB" id="103819at2759"/>
<dbReference type="GO" id="GO:0008270">
    <property type="term" value="F:zinc ion binding"/>
    <property type="evidence" value="ECO:0007669"/>
    <property type="project" value="InterPro"/>
</dbReference>
<dbReference type="Pfam" id="PF00172">
    <property type="entry name" value="Zn_clus"/>
    <property type="match status" value="1"/>
</dbReference>
<dbReference type="Proteomes" id="UP000439903">
    <property type="component" value="Unassembled WGS sequence"/>
</dbReference>
<dbReference type="InterPro" id="IPR001138">
    <property type="entry name" value="Zn2Cys6_DnaBD"/>
</dbReference>
<proteinExistence type="predicted"/>
<organism evidence="2 3">
    <name type="scientific">Gigaspora margarita</name>
    <dbReference type="NCBI Taxonomy" id="4874"/>
    <lineage>
        <taxon>Eukaryota</taxon>
        <taxon>Fungi</taxon>
        <taxon>Fungi incertae sedis</taxon>
        <taxon>Mucoromycota</taxon>
        <taxon>Glomeromycotina</taxon>
        <taxon>Glomeromycetes</taxon>
        <taxon>Diversisporales</taxon>
        <taxon>Gigasporaceae</taxon>
        <taxon>Gigaspora</taxon>
    </lineage>
</organism>
<name>A0A8H4AVW1_GIGMA</name>
<feature type="domain" description="Zn(2)-C6 fungal-type" evidence="1">
    <location>
        <begin position="12"/>
        <end position="41"/>
    </location>
</feature>
<dbReference type="SUPFAM" id="SSF57701">
    <property type="entry name" value="Zn2/Cys6 DNA-binding domain"/>
    <property type="match status" value="1"/>
</dbReference>
<gene>
    <name evidence="2" type="ORF">F8M41_008053</name>
</gene>
<evidence type="ECO:0000313" key="3">
    <source>
        <dbReference type="Proteomes" id="UP000439903"/>
    </source>
</evidence>
<accession>A0A8H4AVW1</accession>
<protein>
    <submittedName>
        <fullName evidence="2">Putative c6 transcription protein</fullName>
    </submittedName>
</protein>
<dbReference type="EMBL" id="WTPW01000184">
    <property type="protein sequence ID" value="KAF0538231.1"/>
    <property type="molecule type" value="Genomic_DNA"/>
</dbReference>
<dbReference type="PROSITE" id="PS50048">
    <property type="entry name" value="ZN2_CY6_FUNGAL_2"/>
    <property type="match status" value="1"/>
</dbReference>
<evidence type="ECO:0000313" key="2">
    <source>
        <dbReference type="EMBL" id="KAF0538231.1"/>
    </source>
</evidence>
<keyword evidence="3" id="KW-1185">Reference proteome</keyword>
<dbReference type="InterPro" id="IPR036864">
    <property type="entry name" value="Zn2-C6_fun-type_DNA-bd_sf"/>
</dbReference>
<dbReference type="PROSITE" id="PS00463">
    <property type="entry name" value="ZN2_CY6_FUNGAL_1"/>
    <property type="match status" value="1"/>
</dbReference>
<dbReference type="CDD" id="cd00067">
    <property type="entry name" value="GAL4"/>
    <property type="match status" value="1"/>
</dbReference>
<sequence length="117" mass="13606">MYAKQNKITIVPCNNCRQGKTRCTRGITCERCKKLNLECTYPLQRKFKFIQRSRARYITRPRKLHSLARDIHNSNRMDNKDATLIGFTDDAPLSLKNSSEASIYNQETANMGENINY</sequence>
<dbReference type="SMART" id="SM00066">
    <property type="entry name" value="GAL4"/>
    <property type="match status" value="1"/>
</dbReference>